<keyword evidence="8 11" id="KW-0648">Protein biosynthesis</keyword>
<evidence type="ECO:0000256" key="12">
    <source>
        <dbReference type="PIRSR" id="PIRSR001549-1"/>
    </source>
</evidence>
<dbReference type="InterPro" id="IPR036621">
    <property type="entry name" value="Anticodon-bd_dom_sf"/>
</dbReference>
<dbReference type="GO" id="GO:0005524">
    <property type="term" value="F:ATP binding"/>
    <property type="evidence" value="ECO:0007669"/>
    <property type="project" value="UniProtKB-UniRule"/>
</dbReference>
<dbReference type="PANTHER" id="PTHR43707">
    <property type="entry name" value="HISTIDYL-TRNA SYNTHETASE"/>
    <property type="match status" value="1"/>
</dbReference>
<dbReference type="NCBIfam" id="TIGR00442">
    <property type="entry name" value="hisS"/>
    <property type="match status" value="1"/>
</dbReference>
<dbReference type="GO" id="GO:0004821">
    <property type="term" value="F:histidine-tRNA ligase activity"/>
    <property type="evidence" value="ECO:0007669"/>
    <property type="project" value="UniProtKB-UniRule"/>
</dbReference>
<dbReference type="CDD" id="cd00859">
    <property type="entry name" value="HisRS_anticodon"/>
    <property type="match status" value="1"/>
</dbReference>
<dbReference type="InterPro" id="IPR004516">
    <property type="entry name" value="HisRS/HisZ"/>
</dbReference>
<comment type="subcellular location">
    <subcellularLocation>
        <location evidence="1 11">Cytoplasm</location>
    </subcellularLocation>
</comment>
<evidence type="ECO:0000313" key="16">
    <source>
        <dbReference type="EMBL" id="SPC12990.1"/>
    </source>
</evidence>
<keyword evidence="4 11" id="KW-0963">Cytoplasm</keyword>
<keyword evidence="17" id="KW-1185">Reference proteome</keyword>
<dbReference type="GeneID" id="303492493"/>
<dbReference type="RefSeq" id="WP_063238117.1">
    <property type="nucleotide sequence ID" value="NZ_CP069810.1"/>
</dbReference>
<keyword evidence="6 11" id="KW-0547">Nucleotide-binding</keyword>
<dbReference type="PIRSF" id="PIRSF001549">
    <property type="entry name" value="His-tRNA_synth"/>
    <property type="match status" value="1"/>
</dbReference>
<comment type="subunit">
    <text evidence="3 11">Homodimer.</text>
</comment>
<evidence type="ECO:0000256" key="3">
    <source>
        <dbReference type="ARBA" id="ARBA00011738"/>
    </source>
</evidence>
<dbReference type="HAMAP" id="MF_00127">
    <property type="entry name" value="His_tRNA_synth"/>
    <property type="match status" value="1"/>
</dbReference>
<dbReference type="InterPro" id="IPR033656">
    <property type="entry name" value="HisRS_anticodon"/>
</dbReference>
<accession>A0A375G097</accession>
<comment type="catalytic activity">
    <reaction evidence="10 11">
        <text>tRNA(His) + L-histidine + ATP = L-histidyl-tRNA(His) + AMP + diphosphate + H(+)</text>
        <dbReference type="Rhea" id="RHEA:17313"/>
        <dbReference type="Rhea" id="RHEA-COMP:9665"/>
        <dbReference type="Rhea" id="RHEA-COMP:9689"/>
        <dbReference type="ChEBI" id="CHEBI:15378"/>
        <dbReference type="ChEBI" id="CHEBI:30616"/>
        <dbReference type="ChEBI" id="CHEBI:33019"/>
        <dbReference type="ChEBI" id="CHEBI:57595"/>
        <dbReference type="ChEBI" id="CHEBI:78442"/>
        <dbReference type="ChEBI" id="CHEBI:78527"/>
        <dbReference type="ChEBI" id="CHEBI:456215"/>
        <dbReference type="EC" id="6.1.1.21"/>
    </reaction>
</comment>
<dbReference type="FunFam" id="3.30.930.10:FF:000005">
    <property type="entry name" value="Histidine--tRNA ligase"/>
    <property type="match status" value="1"/>
</dbReference>
<feature type="domain" description="Aminoacyl-transfer RNA synthetases class-II family profile" evidence="14">
    <location>
        <begin position="49"/>
        <end position="352"/>
    </location>
</feature>
<comment type="similarity">
    <text evidence="2 11">Belongs to the class-II aminoacyl-tRNA synthetase family.</text>
</comment>
<feature type="binding site" evidence="12">
    <location>
        <position position="160"/>
    </location>
    <ligand>
        <name>L-histidine</name>
        <dbReference type="ChEBI" id="CHEBI:57595"/>
    </ligand>
</feature>
<evidence type="ECO:0000256" key="13">
    <source>
        <dbReference type="SAM" id="MobiDB-lite"/>
    </source>
</evidence>
<dbReference type="InterPro" id="IPR045864">
    <property type="entry name" value="aa-tRNA-synth_II/BPL/LPL"/>
</dbReference>
<evidence type="ECO:0000256" key="7">
    <source>
        <dbReference type="ARBA" id="ARBA00022840"/>
    </source>
</evidence>
<dbReference type="EMBL" id="OGUS01000117">
    <property type="protein sequence ID" value="SPC12990.1"/>
    <property type="molecule type" value="Genomic_DNA"/>
</dbReference>
<dbReference type="SUPFAM" id="SSF55681">
    <property type="entry name" value="Class II aaRS and biotin synthetases"/>
    <property type="match status" value="1"/>
</dbReference>
<feature type="binding site" evidence="12">
    <location>
        <begin position="291"/>
        <end position="292"/>
    </location>
    <ligand>
        <name>L-histidine</name>
        <dbReference type="ChEBI" id="CHEBI:57595"/>
    </ligand>
</feature>
<evidence type="ECO:0000256" key="10">
    <source>
        <dbReference type="ARBA" id="ARBA00047639"/>
    </source>
</evidence>
<dbReference type="GO" id="GO:0006427">
    <property type="term" value="P:histidyl-tRNA aminoacylation"/>
    <property type="evidence" value="ECO:0007669"/>
    <property type="project" value="UniProtKB-UniRule"/>
</dbReference>
<dbReference type="SUPFAM" id="SSF52954">
    <property type="entry name" value="Class II aaRS ABD-related"/>
    <property type="match status" value="1"/>
</dbReference>
<evidence type="ECO:0000256" key="6">
    <source>
        <dbReference type="ARBA" id="ARBA00022741"/>
    </source>
</evidence>
<evidence type="ECO:0000256" key="4">
    <source>
        <dbReference type="ARBA" id="ARBA00022490"/>
    </source>
</evidence>
<dbReference type="InterPro" id="IPR004154">
    <property type="entry name" value="Anticodon-bd"/>
</dbReference>
<dbReference type="GO" id="GO:0005737">
    <property type="term" value="C:cytoplasm"/>
    <property type="evidence" value="ECO:0007669"/>
    <property type="project" value="UniProtKB-SubCell"/>
</dbReference>
<keyword evidence="9 11" id="KW-0030">Aminoacyl-tRNA synthetase</keyword>
<dbReference type="InterPro" id="IPR041715">
    <property type="entry name" value="HisRS-like_core"/>
</dbReference>
<dbReference type="Pfam" id="PF03129">
    <property type="entry name" value="HGTP_anticodon"/>
    <property type="match status" value="1"/>
</dbReference>
<dbReference type="InterPro" id="IPR015807">
    <property type="entry name" value="His-tRNA-ligase"/>
</dbReference>
<dbReference type="InterPro" id="IPR006195">
    <property type="entry name" value="aa-tRNA-synth_II"/>
</dbReference>
<dbReference type="Proteomes" id="UP000256862">
    <property type="component" value="Chromosome CO2235"/>
</dbReference>
<evidence type="ECO:0000259" key="14">
    <source>
        <dbReference type="PROSITE" id="PS50862"/>
    </source>
</evidence>
<evidence type="ECO:0000256" key="1">
    <source>
        <dbReference type="ARBA" id="ARBA00004496"/>
    </source>
</evidence>
<evidence type="ECO:0000256" key="5">
    <source>
        <dbReference type="ARBA" id="ARBA00022598"/>
    </source>
</evidence>
<evidence type="ECO:0000256" key="2">
    <source>
        <dbReference type="ARBA" id="ARBA00008226"/>
    </source>
</evidence>
<keyword evidence="5 11" id="KW-0436">Ligase</keyword>
<feature type="binding site" evidence="12">
    <location>
        <position position="156"/>
    </location>
    <ligand>
        <name>L-histidine</name>
        <dbReference type="ChEBI" id="CHEBI:57595"/>
    </ligand>
</feature>
<evidence type="ECO:0000313" key="15">
    <source>
        <dbReference type="EMBL" id="QRQ93045.1"/>
    </source>
</evidence>
<dbReference type="CDD" id="cd00773">
    <property type="entry name" value="HisRS-like_core"/>
    <property type="match status" value="1"/>
</dbReference>
<evidence type="ECO:0000256" key="9">
    <source>
        <dbReference type="ARBA" id="ARBA00023146"/>
    </source>
</evidence>
<name>A0A375G097_9BURK</name>
<protein>
    <recommendedName>
        <fullName evidence="11">Histidine--tRNA ligase</fullName>
        <ecNumber evidence="11">6.1.1.21</ecNumber>
    </recommendedName>
    <alternativeName>
        <fullName evidence="11">Histidyl-tRNA synthetase</fullName>
        <shortName evidence="11">HisRS</shortName>
    </alternativeName>
</protein>
<dbReference type="EMBL" id="CP069812">
    <property type="protein sequence ID" value="QRQ93045.1"/>
    <property type="molecule type" value="Genomic_DNA"/>
</dbReference>
<dbReference type="EC" id="6.1.1.21" evidence="11"/>
<dbReference type="PROSITE" id="PS50862">
    <property type="entry name" value="AA_TRNA_LIGASE_II"/>
    <property type="match status" value="1"/>
</dbReference>
<gene>
    <name evidence="11 16" type="primary">hisS</name>
    <name evidence="16" type="ORF">CO2235_170113</name>
    <name evidence="15" type="ORF">JTE92_23315</name>
</gene>
<dbReference type="AlphaFoldDB" id="A0A375G097"/>
<dbReference type="Gene3D" id="3.40.50.800">
    <property type="entry name" value="Anticodon-binding domain"/>
    <property type="match status" value="1"/>
</dbReference>
<dbReference type="Proteomes" id="UP000623307">
    <property type="component" value="Chromosome 2"/>
</dbReference>
<reference evidence="15 17" key="2">
    <citation type="submission" date="2021-02" db="EMBL/GenBank/DDBJ databases">
        <title>Complete Genome Sequence of Cupriavidus oxalaticus Strain Ox1, a Soil Oxalate-Degrading Species.</title>
        <authorList>
            <person name="Palmieri F."/>
            <person name="Udriet P."/>
            <person name="Deuasquier M."/>
            <person name="Beaudoing E."/>
            <person name="Johnson S.L."/>
            <person name="Davenport K.W."/>
            <person name="Chain P.S."/>
            <person name="Bindschedler S."/>
            <person name="Junier P."/>
        </authorList>
    </citation>
    <scope>NUCLEOTIDE SEQUENCE [LARGE SCALE GENOMIC DNA]</scope>
    <source>
        <strain evidence="15 17">Ox1</strain>
    </source>
</reference>
<feature type="binding site" evidence="12">
    <location>
        <begin position="112"/>
        <end position="114"/>
    </location>
    <ligand>
        <name>L-histidine</name>
        <dbReference type="ChEBI" id="CHEBI:57595"/>
    </ligand>
</feature>
<organism evidence="16">
    <name type="scientific">Cupriavidus oxalaticus</name>
    <dbReference type="NCBI Taxonomy" id="96344"/>
    <lineage>
        <taxon>Bacteria</taxon>
        <taxon>Pseudomonadati</taxon>
        <taxon>Pseudomonadota</taxon>
        <taxon>Betaproteobacteria</taxon>
        <taxon>Burkholderiales</taxon>
        <taxon>Burkholderiaceae</taxon>
        <taxon>Cupriavidus</taxon>
    </lineage>
</organism>
<evidence type="ECO:0000256" key="11">
    <source>
        <dbReference type="HAMAP-Rule" id="MF_00127"/>
    </source>
</evidence>
<keyword evidence="7 11" id="KW-0067">ATP-binding</keyword>
<feature type="binding site" evidence="12">
    <location>
        <position position="287"/>
    </location>
    <ligand>
        <name>L-histidine</name>
        <dbReference type="ChEBI" id="CHEBI:57595"/>
    </ligand>
</feature>
<proteinExistence type="inferred from homology"/>
<dbReference type="OrthoDB" id="9800814at2"/>
<feature type="binding site" evidence="12">
    <location>
        <position position="142"/>
    </location>
    <ligand>
        <name>L-histidine</name>
        <dbReference type="ChEBI" id="CHEBI:57595"/>
    </ligand>
</feature>
<feature type="compositionally biased region" description="Basic and acidic residues" evidence="13">
    <location>
        <begin position="15"/>
        <end position="27"/>
    </location>
</feature>
<reference evidence="16" key="1">
    <citation type="submission" date="2018-01" db="EMBL/GenBank/DDBJ databases">
        <authorList>
            <person name="Clerissi C."/>
        </authorList>
    </citation>
    <scope>NUCLEOTIDE SEQUENCE</scope>
    <source>
        <strain evidence="16">Cupriavidus oxalaticus LMG 2235</strain>
    </source>
</reference>
<sequence>MTQSDNAAATGAAKTEPKAELKAEQKGKPAKALQGVKGMNDMLPADAPLWEHFENAARAMLRAYGYQQLRTPIVEHTQLFVRGIGEVTDIVEKEMYSFTDALNGEQLTLRPEGTAAAVRATIEHNLLYDGPKRLWYTGPMFRHERPQRGRYRQFHQLGAEALGFAGPDVDAEIILMCQRLWDDLGLVGVRLEINSLGQANERAAHREELIKYLEGFQDILDEDSKRRLYTNPLRVLDTKNPALQEMAANAPKLIDFLGEESLAHFEGVQRLLKANNIPFKINPRLVRGLDYYNLTVFEWITDKLGAQGTIAGGGRYDPLIAQMGGKPAPACGWAMGVERIIELIREEGVVPDAVGCDVYLVHQGEAAAQQAMVAAERLRDAGLDVVLHASPDGKGGSFKSQMKRADQSGAAYAVIIGDDEVAAGVVQVKELRQRDQAEGGGQQATVQAEGLVDYLIDAMVGASE</sequence>
<evidence type="ECO:0000313" key="17">
    <source>
        <dbReference type="Proteomes" id="UP000623307"/>
    </source>
</evidence>
<evidence type="ECO:0000256" key="8">
    <source>
        <dbReference type="ARBA" id="ARBA00022917"/>
    </source>
</evidence>
<feature type="region of interest" description="Disordered" evidence="13">
    <location>
        <begin position="1"/>
        <end position="33"/>
    </location>
</feature>
<dbReference type="Pfam" id="PF13393">
    <property type="entry name" value="tRNA-synt_His"/>
    <property type="match status" value="1"/>
</dbReference>
<dbReference type="Gene3D" id="3.30.930.10">
    <property type="entry name" value="Bira Bifunctional Protein, Domain 2"/>
    <property type="match status" value="1"/>
</dbReference>
<dbReference type="PANTHER" id="PTHR43707:SF1">
    <property type="entry name" value="HISTIDINE--TRNA LIGASE, MITOCHONDRIAL-RELATED"/>
    <property type="match status" value="1"/>
</dbReference>